<dbReference type="GO" id="GO:0051301">
    <property type="term" value="P:cell division"/>
    <property type="evidence" value="ECO:0007669"/>
    <property type="project" value="UniProtKB-UniRule"/>
</dbReference>
<dbReference type="NCBIfam" id="TIGR02673">
    <property type="entry name" value="FtsE"/>
    <property type="match status" value="1"/>
</dbReference>
<dbReference type="GO" id="GO:0022857">
    <property type="term" value="F:transmembrane transporter activity"/>
    <property type="evidence" value="ECO:0007669"/>
    <property type="project" value="TreeGrafter"/>
</dbReference>
<dbReference type="InterPro" id="IPR017871">
    <property type="entry name" value="ABC_transporter-like_CS"/>
</dbReference>
<evidence type="ECO:0000256" key="9">
    <source>
        <dbReference type="RuleBase" id="RU365094"/>
    </source>
</evidence>
<evidence type="ECO:0000256" key="5">
    <source>
        <dbReference type="ARBA" id="ARBA00022741"/>
    </source>
</evidence>
<keyword evidence="4 9" id="KW-0132">Cell division</keyword>
<evidence type="ECO:0000256" key="6">
    <source>
        <dbReference type="ARBA" id="ARBA00022840"/>
    </source>
</evidence>
<proteinExistence type="inferred from homology"/>
<dbReference type="FunFam" id="3.40.50.300:FF:000056">
    <property type="entry name" value="Cell division ATP-binding protein FtsE"/>
    <property type="match status" value="1"/>
</dbReference>
<dbReference type="InterPro" id="IPR005286">
    <property type="entry name" value="Cell_div_FtsE"/>
</dbReference>
<evidence type="ECO:0000256" key="3">
    <source>
        <dbReference type="ARBA" id="ARBA00022475"/>
    </source>
</evidence>
<evidence type="ECO:0000256" key="8">
    <source>
        <dbReference type="ARBA" id="ARBA00023306"/>
    </source>
</evidence>
<comment type="similarity">
    <text evidence="1 9">Belongs to the ABC transporter superfamily.</text>
</comment>
<dbReference type="Pfam" id="PF00005">
    <property type="entry name" value="ABC_tran"/>
    <property type="match status" value="1"/>
</dbReference>
<dbReference type="InterPro" id="IPR027417">
    <property type="entry name" value="P-loop_NTPase"/>
</dbReference>
<dbReference type="Proteomes" id="UP000823900">
    <property type="component" value="Unassembled WGS sequence"/>
</dbReference>
<keyword evidence="7 9" id="KW-0472">Membrane</keyword>
<dbReference type="PANTHER" id="PTHR24220:SF470">
    <property type="entry name" value="CELL DIVISION ATP-BINDING PROTEIN FTSE"/>
    <property type="match status" value="1"/>
</dbReference>
<evidence type="ECO:0000256" key="7">
    <source>
        <dbReference type="ARBA" id="ARBA00023136"/>
    </source>
</evidence>
<evidence type="ECO:0000256" key="2">
    <source>
        <dbReference type="ARBA" id="ARBA00020019"/>
    </source>
</evidence>
<keyword evidence="6 9" id="KW-0067">ATP-binding</keyword>
<dbReference type="Gene3D" id="3.40.50.300">
    <property type="entry name" value="P-loop containing nucleotide triphosphate hydrolases"/>
    <property type="match status" value="1"/>
</dbReference>
<reference evidence="11" key="2">
    <citation type="submission" date="2021-04" db="EMBL/GenBank/DDBJ databases">
        <authorList>
            <person name="Gilroy R."/>
        </authorList>
    </citation>
    <scope>NUCLEOTIDE SEQUENCE</scope>
    <source>
        <strain evidence="11">CHK178-16964</strain>
    </source>
</reference>
<dbReference type="InterPro" id="IPR003439">
    <property type="entry name" value="ABC_transporter-like_ATP-bd"/>
</dbReference>
<evidence type="ECO:0000256" key="4">
    <source>
        <dbReference type="ARBA" id="ARBA00022618"/>
    </source>
</evidence>
<comment type="function">
    <text evidence="9">Part of the ABC transporter FtsEX involved in cellular division.</text>
</comment>
<keyword evidence="5 9" id="KW-0547">Nucleotide-binding</keyword>
<feature type="domain" description="ABC transporter" evidence="10">
    <location>
        <begin position="2"/>
        <end position="227"/>
    </location>
</feature>
<dbReference type="GO" id="GO:0016887">
    <property type="term" value="F:ATP hydrolysis activity"/>
    <property type="evidence" value="ECO:0007669"/>
    <property type="project" value="InterPro"/>
</dbReference>
<evidence type="ECO:0000259" key="10">
    <source>
        <dbReference type="PROSITE" id="PS50893"/>
    </source>
</evidence>
<dbReference type="SUPFAM" id="SSF52540">
    <property type="entry name" value="P-loop containing nucleoside triphosphate hydrolases"/>
    <property type="match status" value="1"/>
</dbReference>
<dbReference type="PANTHER" id="PTHR24220">
    <property type="entry name" value="IMPORT ATP-BINDING PROTEIN"/>
    <property type="match status" value="1"/>
</dbReference>
<comment type="subcellular location">
    <subcellularLocation>
        <location evidence="9">Cell membrane</location>
        <topology evidence="9">Peripheral membrane protein</topology>
        <orientation evidence="9">Cytoplasmic side</orientation>
    </subcellularLocation>
</comment>
<dbReference type="PROSITE" id="PS00211">
    <property type="entry name" value="ABC_TRANSPORTER_1"/>
    <property type="match status" value="1"/>
</dbReference>
<evidence type="ECO:0000256" key="1">
    <source>
        <dbReference type="ARBA" id="ARBA00005417"/>
    </source>
</evidence>
<gene>
    <name evidence="9 11" type="primary">ftsE</name>
    <name evidence="11" type="ORF">IAA07_08415</name>
</gene>
<evidence type="ECO:0000313" key="11">
    <source>
        <dbReference type="EMBL" id="HJA71582.1"/>
    </source>
</evidence>
<dbReference type="EMBL" id="DWZA01000073">
    <property type="protein sequence ID" value="HJA71582.1"/>
    <property type="molecule type" value="Genomic_DNA"/>
</dbReference>
<dbReference type="InterPro" id="IPR003593">
    <property type="entry name" value="AAA+_ATPase"/>
</dbReference>
<reference evidence="11" key="1">
    <citation type="journal article" date="2021" name="PeerJ">
        <title>Extensive microbial diversity within the chicken gut microbiome revealed by metagenomics and culture.</title>
        <authorList>
            <person name="Gilroy R."/>
            <person name="Ravi A."/>
            <person name="Getino M."/>
            <person name="Pursley I."/>
            <person name="Horton D.L."/>
            <person name="Alikhan N.F."/>
            <person name="Baker D."/>
            <person name="Gharbi K."/>
            <person name="Hall N."/>
            <person name="Watson M."/>
            <person name="Adriaenssens E.M."/>
            <person name="Foster-Nyarko E."/>
            <person name="Jarju S."/>
            <person name="Secka A."/>
            <person name="Antonio M."/>
            <person name="Oren A."/>
            <person name="Chaudhuri R.R."/>
            <person name="La Ragione R."/>
            <person name="Hildebrand F."/>
            <person name="Pallen M.J."/>
        </authorList>
    </citation>
    <scope>NUCLEOTIDE SEQUENCE</scope>
    <source>
        <strain evidence="11">CHK178-16964</strain>
    </source>
</reference>
<evidence type="ECO:0000313" key="12">
    <source>
        <dbReference type="Proteomes" id="UP000823900"/>
    </source>
</evidence>
<dbReference type="SMART" id="SM00382">
    <property type="entry name" value="AAA"/>
    <property type="match status" value="1"/>
</dbReference>
<sequence>MIEISNVSKTYETGNKALRNVNITIKDGEFVFIVGKSGSGKSTLLKILLKETEPTYGRVVVNDMNLQRMPRRYVPKYRRRLGFVFQDFRLLKDRTVFENVAFAQRVVGTPARKIRESVPAMLQLVGLSSKYKFYPSQLSGGEQQRVAIARALINRPEVLLADEPTGNLDSQNAGEIMKLLEEINEKGTTVIVVTHSREIVERMKKRVITMEKGMVVSDVKESGDTHD</sequence>
<organism evidence="11 12">
    <name type="scientific">Candidatus Lachnoclostridium stercoravium</name>
    <dbReference type="NCBI Taxonomy" id="2838633"/>
    <lineage>
        <taxon>Bacteria</taxon>
        <taxon>Bacillati</taxon>
        <taxon>Bacillota</taxon>
        <taxon>Clostridia</taxon>
        <taxon>Lachnospirales</taxon>
        <taxon>Lachnospiraceae</taxon>
    </lineage>
</organism>
<accession>A0A9D2HIQ6</accession>
<protein>
    <recommendedName>
        <fullName evidence="2 9">Cell division ATP-binding protein FtsE</fullName>
    </recommendedName>
</protein>
<name>A0A9D2HIQ6_9FIRM</name>
<comment type="subunit">
    <text evidence="9">Homodimer. Forms a membrane-associated complex with FtsX.</text>
</comment>
<dbReference type="GO" id="GO:0005524">
    <property type="term" value="F:ATP binding"/>
    <property type="evidence" value="ECO:0007669"/>
    <property type="project" value="UniProtKB-UniRule"/>
</dbReference>
<dbReference type="InterPro" id="IPR015854">
    <property type="entry name" value="ABC_transpr_LolD-like"/>
</dbReference>
<keyword evidence="3 9" id="KW-1003">Cell membrane</keyword>
<dbReference type="AlphaFoldDB" id="A0A9D2HIQ6"/>
<keyword evidence="8 9" id="KW-0131">Cell cycle</keyword>
<comment type="caution">
    <text evidence="11">The sequence shown here is derived from an EMBL/GenBank/DDBJ whole genome shotgun (WGS) entry which is preliminary data.</text>
</comment>
<dbReference type="GO" id="GO:0005886">
    <property type="term" value="C:plasma membrane"/>
    <property type="evidence" value="ECO:0007669"/>
    <property type="project" value="UniProtKB-SubCell"/>
</dbReference>
<dbReference type="PROSITE" id="PS50893">
    <property type="entry name" value="ABC_TRANSPORTER_2"/>
    <property type="match status" value="1"/>
</dbReference>